<keyword evidence="6 7" id="KW-0998">Cell outer membrane</keyword>
<evidence type="ECO:0000256" key="3">
    <source>
        <dbReference type="ARBA" id="ARBA00022452"/>
    </source>
</evidence>
<evidence type="ECO:0000256" key="6">
    <source>
        <dbReference type="ARBA" id="ARBA00023237"/>
    </source>
</evidence>
<accession>A0ABS3YZU5</accession>
<keyword evidence="4 7" id="KW-0812">Transmembrane</keyword>
<evidence type="ECO:0000256" key="5">
    <source>
        <dbReference type="ARBA" id="ARBA00023136"/>
    </source>
</evidence>
<dbReference type="InterPro" id="IPR023996">
    <property type="entry name" value="TonB-dep_OMP_SusC/RagA"/>
</dbReference>
<comment type="similarity">
    <text evidence="7">Belongs to the TonB-dependent receptor family.</text>
</comment>
<dbReference type="InterPro" id="IPR012910">
    <property type="entry name" value="Plug_dom"/>
</dbReference>
<dbReference type="Gene3D" id="2.40.170.20">
    <property type="entry name" value="TonB-dependent receptor, beta-barrel domain"/>
    <property type="match status" value="1"/>
</dbReference>
<dbReference type="Pfam" id="PF13715">
    <property type="entry name" value="CarbopepD_reg_2"/>
    <property type="match status" value="1"/>
</dbReference>
<dbReference type="InterPro" id="IPR023997">
    <property type="entry name" value="TonB-dep_OMP_SusC/RagA_CS"/>
</dbReference>
<keyword evidence="8" id="KW-0732">Signal</keyword>
<dbReference type="Pfam" id="PF07715">
    <property type="entry name" value="Plug"/>
    <property type="match status" value="1"/>
</dbReference>
<evidence type="ECO:0000259" key="9">
    <source>
        <dbReference type="Pfam" id="PF07715"/>
    </source>
</evidence>
<reference evidence="10 11" key="1">
    <citation type="submission" date="2021-03" db="EMBL/GenBank/DDBJ databases">
        <title>Assistant Professor.</title>
        <authorList>
            <person name="Huq M.A."/>
        </authorList>
    </citation>
    <scope>NUCLEOTIDE SEQUENCE [LARGE SCALE GENOMIC DNA]</scope>
    <source>
        <strain evidence="10 11">MAH-29</strain>
    </source>
</reference>
<dbReference type="SUPFAM" id="SSF49464">
    <property type="entry name" value="Carboxypeptidase regulatory domain-like"/>
    <property type="match status" value="1"/>
</dbReference>
<gene>
    <name evidence="10" type="ORF">J7I42_21750</name>
</gene>
<feature type="domain" description="TonB-dependent receptor plug" evidence="9">
    <location>
        <begin position="117"/>
        <end position="242"/>
    </location>
</feature>
<dbReference type="EMBL" id="JAGHKO010000005">
    <property type="protein sequence ID" value="MBO9202930.1"/>
    <property type="molecule type" value="Genomic_DNA"/>
</dbReference>
<feature type="chain" id="PRO_5047172400" evidence="8">
    <location>
        <begin position="23"/>
        <end position="1020"/>
    </location>
</feature>
<dbReference type="Proteomes" id="UP000677244">
    <property type="component" value="Unassembled WGS sequence"/>
</dbReference>
<evidence type="ECO:0000256" key="7">
    <source>
        <dbReference type="PROSITE-ProRule" id="PRU01360"/>
    </source>
</evidence>
<keyword evidence="2 7" id="KW-0813">Transport</keyword>
<dbReference type="Gene3D" id="2.170.130.10">
    <property type="entry name" value="TonB-dependent receptor, plug domain"/>
    <property type="match status" value="1"/>
</dbReference>
<sequence length="1020" mass="110534">MIVHKKILLPVLFLFAVLMAQAQSRMVTGKVTAKSGESLPDVTVMIKGTNTAVTTNSSGAFTIKVDNDNTVLVVSYVNYKTQEVSVRNFATLNISLDPSDNALGEVVVVGYGTVKRTDVTGSVVSLKAKDLTPGANVNVEQSLLGRAAGVQVYQKSGEPGSAMSVKIRGASSITAGNDPLYVIDGMPVNNLSPVSGSSAGFVATPNPRNPLNSLNPSDIESIEILKDASATAIYGSRGSNGVVMITTKKGSSGRMKLGYNAYYGSQEVANSLKMLNGEQYKEALNAIIDAGGGVATERVTNDPVNTDWQKELFRSANVQSHDLSFSGGRDNTRYYASLGYFNQQGVVKNSGVKRYTARFNLDNSVAKKYAFGFNLNTSYIHDDFNSVGLGINENGSALYSAINYDPSYPVYDDNGNYYRSPFMTTMDHPVALINGQYANSDGFRTFGTVYGEYFIVPELSVKVKGAGDVNMVQRNTWLDPKTIAGGSVGGIATINTGNVNYYMGEATLNFNKEIGKAHTISAVGGTTYEHFASNSFGGNGRGYSLPDLTYNAIGTGNSALNQIGSGRASTKIISYLGRVNYSYLNRYLITASFRADGSSRFGPNNRFGYFPSVALAWKLHEESFMHDLDFIDELKVRASYGVIGSQSIANYLYITTFSGGADAIFGGVRSSSLVPSRVANPDLKWEAAKQADIGVDFALFNRRLTGSIEYYDRRTSDLLLDLPVPLSTGFGVKTQNIGGMRNTGVDVTLAGDIFRSDKGFNWNMGVVFSTIKNKVTSLGPLEQILTGNAGNITNASIIKPGESLGSYYGYVVDGVWQTGDDFSTAPAGVKAGDLKFRDVVSDKTINANDRTILGKSLPDFTYGITNNFEYKRFTLSVFVEGSHGASIINNAMLDSYFPVSFRRNRLAEPYLNRWTPDNPTNKYPSFVNPTSQGQQTINSRTVEDASYLRMQSVRLGYNFRMNNKVVKSLQAYVSGNNLFTITKYTGVDPAVNAIGDDILKIDYSSYPMTRTFLVGVNVQF</sequence>
<dbReference type="InterPro" id="IPR037066">
    <property type="entry name" value="Plug_dom_sf"/>
</dbReference>
<dbReference type="SUPFAM" id="SSF56935">
    <property type="entry name" value="Porins"/>
    <property type="match status" value="1"/>
</dbReference>
<dbReference type="InterPro" id="IPR036942">
    <property type="entry name" value="Beta-barrel_TonB_sf"/>
</dbReference>
<comment type="caution">
    <text evidence="10">The sequence shown here is derived from an EMBL/GenBank/DDBJ whole genome shotgun (WGS) entry which is preliminary data.</text>
</comment>
<organism evidence="10 11">
    <name type="scientific">Niastella soli</name>
    <dbReference type="NCBI Taxonomy" id="2821487"/>
    <lineage>
        <taxon>Bacteria</taxon>
        <taxon>Pseudomonadati</taxon>
        <taxon>Bacteroidota</taxon>
        <taxon>Chitinophagia</taxon>
        <taxon>Chitinophagales</taxon>
        <taxon>Chitinophagaceae</taxon>
        <taxon>Niastella</taxon>
    </lineage>
</organism>
<evidence type="ECO:0000313" key="10">
    <source>
        <dbReference type="EMBL" id="MBO9202930.1"/>
    </source>
</evidence>
<dbReference type="Gene3D" id="2.60.40.1120">
    <property type="entry name" value="Carboxypeptidase-like, regulatory domain"/>
    <property type="match status" value="1"/>
</dbReference>
<evidence type="ECO:0000256" key="4">
    <source>
        <dbReference type="ARBA" id="ARBA00022692"/>
    </source>
</evidence>
<dbReference type="NCBIfam" id="TIGR04056">
    <property type="entry name" value="OMP_RagA_SusC"/>
    <property type="match status" value="1"/>
</dbReference>
<dbReference type="RefSeq" id="WP_209140984.1">
    <property type="nucleotide sequence ID" value="NZ_JAGHKO010000005.1"/>
</dbReference>
<dbReference type="PROSITE" id="PS52016">
    <property type="entry name" value="TONB_DEPENDENT_REC_3"/>
    <property type="match status" value="1"/>
</dbReference>
<feature type="signal peptide" evidence="8">
    <location>
        <begin position="1"/>
        <end position="22"/>
    </location>
</feature>
<keyword evidence="5 7" id="KW-0472">Membrane</keyword>
<evidence type="ECO:0000256" key="1">
    <source>
        <dbReference type="ARBA" id="ARBA00004571"/>
    </source>
</evidence>
<evidence type="ECO:0000256" key="2">
    <source>
        <dbReference type="ARBA" id="ARBA00022448"/>
    </source>
</evidence>
<keyword evidence="11" id="KW-1185">Reference proteome</keyword>
<evidence type="ECO:0000313" key="11">
    <source>
        <dbReference type="Proteomes" id="UP000677244"/>
    </source>
</evidence>
<name>A0ABS3YZU5_9BACT</name>
<dbReference type="NCBIfam" id="TIGR04057">
    <property type="entry name" value="SusC_RagA_signa"/>
    <property type="match status" value="1"/>
</dbReference>
<protein>
    <submittedName>
        <fullName evidence="10">TonB-dependent receptor</fullName>
    </submittedName>
</protein>
<proteinExistence type="inferred from homology"/>
<keyword evidence="10" id="KW-0675">Receptor</keyword>
<dbReference type="InterPro" id="IPR039426">
    <property type="entry name" value="TonB-dep_rcpt-like"/>
</dbReference>
<comment type="subcellular location">
    <subcellularLocation>
        <location evidence="1 7">Cell outer membrane</location>
        <topology evidence="1 7">Multi-pass membrane protein</topology>
    </subcellularLocation>
</comment>
<dbReference type="InterPro" id="IPR008969">
    <property type="entry name" value="CarboxyPept-like_regulatory"/>
</dbReference>
<evidence type="ECO:0000256" key="8">
    <source>
        <dbReference type="SAM" id="SignalP"/>
    </source>
</evidence>
<keyword evidence="3 7" id="KW-1134">Transmembrane beta strand</keyword>